<dbReference type="EMBL" id="CAJHCP010000006">
    <property type="protein sequence ID" value="CAD6535347.1"/>
    <property type="molecule type" value="Genomic_DNA"/>
</dbReference>
<organism evidence="1 2">
    <name type="scientific">Paraburkholderia metrosideri</name>
    <dbReference type="NCBI Taxonomy" id="580937"/>
    <lineage>
        <taxon>Bacteria</taxon>
        <taxon>Pseudomonadati</taxon>
        <taxon>Pseudomonadota</taxon>
        <taxon>Betaproteobacteria</taxon>
        <taxon>Burkholderiales</taxon>
        <taxon>Burkholderiaceae</taxon>
        <taxon>Paraburkholderia</taxon>
    </lineage>
</organism>
<evidence type="ECO:0000313" key="2">
    <source>
        <dbReference type="Proteomes" id="UP000598032"/>
    </source>
</evidence>
<keyword evidence="2" id="KW-1185">Reference proteome</keyword>
<comment type="caution">
    <text evidence="1">The sequence shown here is derived from an EMBL/GenBank/DDBJ whole genome shotgun (WGS) entry which is preliminary data.</text>
</comment>
<accession>A0ABN7HSR9</accession>
<proteinExistence type="predicted"/>
<reference evidence="1 2" key="1">
    <citation type="submission" date="2020-10" db="EMBL/GenBank/DDBJ databases">
        <authorList>
            <person name="Peeters C."/>
        </authorList>
    </citation>
    <scope>NUCLEOTIDE SEQUENCE [LARGE SCALE GENOMIC DNA]</scope>
    <source>
        <strain evidence="1 2">LMG 28140</strain>
    </source>
</reference>
<protein>
    <submittedName>
        <fullName evidence="1">Uncharacterized protein</fullName>
    </submittedName>
</protein>
<dbReference type="Proteomes" id="UP000598032">
    <property type="component" value="Unassembled WGS sequence"/>
</dbReference>
<evidence type="ECO:0000313" key="1">
    <source>
        <dbReference type="EMBL" id="CAD6535347.1"/>
    </source>
</evidence>
<dbReference type="RefSeq" id="WP_201643009.1">
    <property type="nucleotide sequence ID" value="NZ_CAJHCP010000006.1"/>
</dbReference>
<sequence>MSVITDERLSTLSQIATDCFDVDTYALNPELPDLRVPVRPADIVRALENAYDMGLIAGYHLTRSRRVRS</sequence>
<name>A0ABN7HSR9_9BURK</name>
<gene>
    <name evidence="1" type="ORF">LMG28140_02913</name>
</gene>